<dbReference type="AlphaFoldDB" id="A0A316YZK3"/>
<evidence type="ECO:0000256" key="4">
    <source>
        <dbReference type="ARBA" id="ARBA00023015"/>
    </source>
</evidence>
<evidence type="ECO:0000256" key="2">
    <source>
        <dbReference type="ARBA" id="ARBA00005635"/>
    </source>
</evidence>
<dbReference type="GO" id="GO:0006357">
    <property type="term" value="P:regulation of transcription by RNA polymerase II"/>
    <property type="evidence" value="ECO:0007669"/>
    <property type="project" value="InterPro"/>
</dbReference>
<evidence type="ECO:0000256" key="9">
    <source>
        <dbReference type="SAM" id="MobiDB-lite"/>
    </source>
</evidence>
<feature type="region of interest" description="Disordered" evidence="9">
    <location>
        <begin position="200"/>
        <end position="242"/>
    </location>
</feature>
<dbReference type="GO" id="GO:0003712">
    <property type="term" value="F:transcription coregulator activity"/>
    <property type="evidence" value="ECO:0007669"/>
    <property type="project" value="InterPro"/>
</dbReference>
<feature type="compositionally biased region" description="Basic and acidic residues" evidence="9">
    <location>
        <begin position="299"/>
        <end position="317"/>
    </location>
</feature>
<evidence type="ECO:0000256" key="5">
    <source>
        <dbReference type="ARBA" id="ARBA00023163"/>
    </source>
</evidence>
<feature type="compositionally biased region" description="Low complexity" evidence="9">
    <location>
        <begin position="465"/>
        <end position="476"/>
    </location>
</feature>
<feature type="compositionally biased region" description="Polar residues" evidence="9">
    <location>
        <begin position="95"/>
        <end position="108"/>
    </location>
</feature>
<feature type="compositionally biased region" description="Polar residues" evidence="9">
    <location>
        <begin position="228"/>
        <end position="242"/>
    </location>
</feature>
<sequence>MAHGHATSGPRSSAAASTIAIEPPVILSQASRDALQRARRQLWEGDVKSSEPRDDLGDVVERAWLDKEAPAGDRRPLFAKMEKLLAERGGDFSKLHSSQFKRSSTAEQQGDVKRDDNDDDDEHELDLGVAKLGEEGQEKTGDEKQAGGEDAQEEYETSGRDAMTIEEMRQLRSEMLDNLNTARGSLYYSHGLVSLLLNSSKVESGSSGPGGRAGTPSSSAGGVARAGTATSMTGGAQRNAPASQLQLMSNAANLEADLGIEPNVFGASKLQLKKAETEDGDEDDETNEDDEDDDDGNEDLQKELEKQQKQDARIDEADLEDRARDLIECYQAKHDGLASAADILAKGAKALRASSSSEDETKRWAALSEARSGGWGLVPGRPIRVKNGKRELLPDDAMRRRDEAARDAWISYAAPEAATAYQKRALAYYGYSGDGIVFAARPNRTLQVSLVVKDAHGAKPSVWTSKSKASGSADGGEQSEEGIEARLRRAQRELADVELYDALLAECRALSSASLARTTIEDAYSVSLEINPLTDMCFSMVENEDTDTDKVRPADNEQDDAYSPIANVVLSSLRLGLGKKYRQRAGIAKPAKRRAQGKVDDVFRRTAPLLVPVLGLIHYSSFVGKLKTTLDDIVSGRGATYELRTMSGSVYASKVLRSAFEEEDEDEDGGTELEQDALEKVIGAHATIYSASSDEKTAPSRSAVALLTIAYPSRLSLSLPARGVHLPSIDLLSLRDILLDQLSKP</sequence>
<feature type="compositionally biased region" description="Acidic residues" evidence="9">
    <location>
        <begin position="278"/>
        <end position="298"/>
    </location>
</feature>
<evidence type="ECO:0000256" key="7">
    <source>
        <dbReference type="ARBA" id="ARBA00032014"/>
    </source>
</evidence>
<feature type="region of interest" description="Disordered" evidence="9">
    <location>
        <begin position="270"/>
        <end position="317"/>
    </location>
</feature>
<dbReference type="InterPro" id="IPR019313">
    <property type="entry name" value="Mediator_Med17"/>
</dbReference>
<organism evidence="10 11">
    <name type="scientific">Acaromyces ingoldii</name>
    <dbReference type="NCBI Taxonomy" id="215250"/>
    <lineage>
        <taxon>Eukaryota</taxon>
        <taxon>Fungi</taxon>
        <taxon>Dikarya</taxon>
        <taxon>Basidiomycota</taxon>
        <taxon>Ustilaginomycotina</taxon>
        <taxon>Exobasidiomycetes</taxon>
        <taxon>Exobasidiales</taxon>
        <taxon>Cryptobasidiaceae</taxon>
        <taxon>Acaromyces</taxon>
    </lineage>
</organism>
<protein>
    <recommendedName>
        <fullName evidence="3 8">Mediator of RNA polymerase II transcription subunit 17</fullName>
    </recommendedName>
    <alternativeName>
        <fullName evidence="7 8">Mediator complex subunit 17</fullName>
    </alternativeName>
</protein>
<dbReference type="GO" id="GO:0016592">
    <property type="term" value="C:mediator complex"/>
    <property type="evidence" value="ECO:0007669"/>
    <property type="project" value="InterPro"/>
</dbReference>
<keyword evidence="4 8" id="KW-0805">Transcription regulation</keyword>
<reference evidence="10" key="1">
    <citation type="journal article" date="2018" name="Mol. Biol. Evol.">
        <title>Broad Genomic Sampling Reveals a Smut Pathogenic Ancestry of the Fungal Clade Ustilaginomycotina.</title>
        <authorList>
            <person name="Kijpornyongpan T."/>
            <person name="Mondo S.J."/>
            <person name="Barry K."/>
            <person name="Sandor L."/>
            <person name="Lee J."/>
            <person name="Lipzen A."/>
            <person name="Pangilinan J."/>
            <person name="LaButti K."/>
            <person name="Hainaut M."/>
            <person name="Henrissat B."/>
            <person name="Grigoriev I.V."/>
            <person name="Spatafora J.W."/>
            <person name="Aime M.C."/>
        </authorList>
    </citation>
    <scope>NUCLEOTIDE SEQUENCE [LARGE SCALE GENOMIC DNA]</scope>
    <source>
        <strain evidence="10">MCA 4198</strain>
    </source>
</reference>
<feature type="region of interest" description="Disordered" evidence="9">
    <location>
        <begin position="90"/>
        <end position="164"/>
    </location>
</feature>
<name>A0A316YZK3_9BASI</name>
<evidence type="ECO:0000256" key="3">
    <source>
        <dbReference type="ARBA" id="ARBA00019610"/>
    </source>
</evidence>
<dbReference type="InParanoid" id="A0A316YZK3"/>
<accession>A0A316YZK3</accession>
<feature type="region of interest" description="Disordered" evidence="9">
    <location>
        <begin position="1"/>
        <end position="25"/>
    </location>
</feature>
<dbReference type="EMBL" id="KZ819634">
    <property type="protein sequence ID" value="PWN94098.1"/>
    <property type="molecule type" value="Genomic_DNA"/>
</dbReference>
<feature type="region of interest" description="Disordered" evidence="9">
    <location>
        <begin position="461"/>
        <end position="482"/>
    </location>
</feature>
<keyword evidence="5 8" id="KW-0804">Transcription</keyword>
<evidence type="ECO:0000256" key="8">
    <source>
        <dbReference type="RuleBase" id="RU364140"/>
    </source>
</evidence>
<comment type="similarity">
    <text evidence="2 8">Belongs to the Mediator complex subunit 17 family.</text>
</comment>
<comment type="function">
    <text evidence="8">Component of the Mediator complex, a coactivator involved in the regulated transcription of nearly all RNA polymerase II-dependent genes. Mediator functions as a bridge to convey information from gene-specific regulatory proteins to the basal RNA polymerase II transcription machinery. Mediator is recruited to promoters by direct interactions with regulatory proteins and serves as a scaffold for the assembly of a functional preinitiation complex with RNA polymerase II and the general transcription factors.</text>
</comment>
<dbReference type="PANTHER" id="PTHR13114:SF7">
    <property type="entry name" value="MEDIATOR OF RNA POLYMERASE II TRANSCRIPTION SUBUNIT 17"/>
    <property type="match status" value="1"/>
</dbReference>
<keyword evidence="6 8" id="KW-0539">Nucleus</keyword>
<comment type="subcellular location">
    <subcellularLocation>
        <location evidence="1 8">Nucleus</location>
    </subcellularLocation>
</comment>
<feature type="compositionally biased region" description="Basic and acidic residues" evidence="9">
    <location>
        <begin position="132"/>
        <end position="147"/>
    </location>
</feature>
<evidence type="ECO:0000256" key="1">
    <source>
        <dbReference type="ARBA" id="ARBA00004123"/>
    </source>
</evidence>
<evidence type="ECO:0000256" key="6">
    <source>
        <dbReference type="ARBA" id="ARBA00023242"/>
    </source>
</evidence>
<keyword evidence="11" id="KW-1185">Reference proteome</keyword>
<dbReference type="STRING" id="215250.A0A316YZK3"/>
<evidence type="ECO:0000313" key="10">
    <source>
        <dbReference type="EMBL" id="PWN94098.1"/>
    </source>
</evidence>
<proteinExistence type="inferred from homology"/>
<dbReference type="OrthoDB" id="1902587at2759"/>
<gene>
    <name evidence="8" type="primary">MED17</name>
    <name evidence="10" type="ORF">FA10DRAFT_299415</name>
</gene>
<comment type="subunit">
    <text evidence="8">Component of the Mediator complex.</text>
</comment>
<dbReference type="GO" id="GO:0070847">
    <property type="term" value="C:core mediator complex"/>
    <property type="evidence" value="ECO:0007669"/>
    <property type="project" value="TreeGrafter"/>
</dbReference>
<dbReference type="PANTHER" id="PTHR13114">
    <property type="entry name" value="MEDIATOR OF RNA POLYMERASE II TRANSCRIPTION SUBUNIT 17"/>
    <property type="match status" value="1"/>
</dbReference>
<dbReference type="Pfam" id="PF10156">
    <property type="entry name" value="Med17"/>
    <property type="match status" value="2"/>
</dbReference>
<dbReference type="Proteomes" id="UP000245768">
    <property type="component" value="Unassembled WGS sequence"/>
</dbReference>
<evidence type="ECO:0000313" key="11">
    <source>
        <dbReference type="Proteomes" id="UP000245768"/>
    </source>
</evidence>
<keyword evidence="8" id="KW-0010">Activator</keyword>
<feature type="region of interest" description="Disordered" evidence="9">
    <location>
        <begin position="42"/>
        <end position="77"/>
    </location>
</feature>